<dbReference type="SUPFAM" id="SSF143011">
    <property type="entry name" value="RelE-like"/>
    <property type="match status" value="1"/>
</dbReference>
<evidence type="ECO:0000256" key="1">
    <source>
        <dbReference type="ARBA" id="ARBA00008172"/>
    </source>
</evidence>
<dbReference type="RefSeq" id="WP_109931856.1">
    <property type="nucleotide sequence ID" value="NZ_QGNY01000008.1"/>
</dbReference>
<keyword evidence="2" id="KW-1277">Toxin-antitoxin system</keyword>
<dbReference type="InterPro" id="IPR007712">
    <property type="entry name" value="RelE/ParE_toxin"/>
</dbReference>
<dbReference type="OrthoDB" id="9801102at2"/>
<accession>A0A317ETM0</accession>
<dbReference type="InterPro" id="IPR035093">
    <property type="entry name" value="RelE/ParE_toxin_dom_sf"/>
</dbReference>
<sequence>MEIEFTLDAKKQLEEWKKSGNKQIQKKISELINSIIETPFTGIGKPEALKYNWVGFWSRRINDEHRLVYKVMDDKIIIVQLKYHY</sequence>
<dbReference type="InterPro" id="IPR009614">
    <property type="entry name" value="YoeB_toxin"/>
</dbReference>
<organism evidence="7 8">
    <name type="scientific">Pedobacter paludis</name>
    <dbReference type="NCBI Taxonomy" id="2203212"/>
    <lineage>
        <taxon>Bacteria</taxon>
        <taxon>Pseudomonadati</taxon>
        <taxon>Bacteroidota</taxon>
        <taxon>Sphingobacteriia</taxon>
        <taxon>Sphingobacteriales</taxon>
        <taxon>Sphingobacteriaceae</taxon>
        <taxon>Pedobacter</taxon>
    </lineage>
</organism>
<dbReference type="GO" id="GO:0006401">
    <property type="term" value="P:RNA catabolic process"/>
    <property type="evidence" value="ECO:0007669"/>
    <property type="project" value="InterPro"/>
</dbReference>
<dbReference type="Gene3D" id="3.30.2310.20">
    <property type="entry name" value="RelE-like"/>
    <property type="match status" value="1"/>
</dbReference>
<keyword evidence="4" id="KW-0255">Endonuclease</keyword>
<keyword evidence="5" id="KW-0378">Hydrolase</keyword>
<dbReference type="PANTHER" id="PTHR38039:SF1">
    <property type="entry name" value="TOXIN YOEB"/>
    <property type="match status" value="1"/>
</dbReference>
<evidence type="ECO:0000313" key="7">
    <source>
        <dbReference type="EMBL" id="PWS30034.1"/>
    </source>
</evidence>
<evidence type="ECO:0000256" key="6">
    <source>
        <dbReference type="ARBA" id="ARBA00030388"/>
    </source>
</evidence>
<dbReference type="GO" id="GO:0016787">
    <property type="term" value="F:hydrolase activity"/>
    <property type="evidence" value="ECO:0007669"/>
    <property type="project" value="UniProtKB-KW"/>
</dbReference>
<dbReference type="NCBIfam" id="TIGR02385">
    <property type="entry name" value="RelE_StbE"/>
    <property type="match status" value="1"/>
</dbReference>
<dbReference type="GO" id="GO:0004519">
    <property type="term" value="F:endonuclease activity"/>
    <property type="evidence" value="ECO:0007669"/>
    <property type="project" value="UniProtKB-KW"/>
</dbReference>
<dbReference type="PANTHER" id="PTHR38039">
    <property type="entry name" value="TOXIN YOEB"/>
    <property type="match status" value="1"/>
</dbReference>
<dbReference type="Pfam" id="PF06769">
    <property type="entry name" value="YoeB_toxin"/>
    <property type="match status" value="1"/>
</dbReference>
<comment type="caution">
    <text evidence="7">The sequence shown here is derived from an EMBL/GenBank/DDBJ whole genome shotgun (WGS) entry which is preliminary data.</text>
</comment>
<evidence type="ECO:0000256" key="4">
    <source>
        <dbReference type="ARBA" id="ARBA00022759"/>
    </source>
</evidence>
<comment type="similarity">
    <text evidence="1">Belongs to the YoeB family.</text>
</comment>
<dbReference type="Proteomes" id="UP000245391">
    <property type="component" value="Unassembled WGS sequence"/>
</dbReference>
<evidence type="ECO:0000256" key="3">
    <source>
        <dbReference type="ARBA" id="ARBA00022722"/>
    </source>
</evidence>
<dbReference type="GO" id="GO:0045892">
    <property type="term" value="P:negative regulation of DNA-templated transcription"/>
    <property type="evidence" value="ECO:0007669"/>
    <property type="project" value="TreeGrafter"/>
</dbReference>
<keyword evidence="3" id="KW-0540">Nuclease</keyword>
<dbReference type="AlphaFoldDB" id="A0A317ETM0"/>
<evidence type="ECO:0000256" key="2">
    <source>
        <dbReference type="ARBA" id="ARBA00022649"/>
    </source>
</evidence>
<dbReference type="NCBIfam" id="TIGR02116">
    <property type="entry name" value="toxin_Txe_YoeB"/>
    <property type="match status" value="1"/>
</dbReference>
<evidence type="ECO:0000313" key="8">
    <source>
        <dbReference type="Proteomes" id="UP000245391"/>
    </source>
</evidence>
<protein>
    <recommendedName>
        <fullName evidence="6">Putative mRNA interferase YoeB</fullName>
    </recommendedName>
</protein>
<reference evidence="8" key="1">
    <citation type="submission" date="2018-05" db="EMBL/GenBank/DDBJ databases">
        <title>Pedobacter paludis sp. nov., isolated from wetland soil.</title>
        <authorList>
            <person name="Zhang Y."/>
        </authorList>
    </citation>
    <scope>NUCLEOTIDE SEQUENCE [LARGE SCALE GENOMIC DNA]</scope>
    <source>
        <strain evidence="8">R-8</strain>
    </source>
</reference>
<proteinExistence type="inferred from homology"/>
<evidence type="ECO:0000256" key="5">
    <source>
        <dbReference type="ARBA" id="ARBA00022801"/>
    </source>
</evidence>
<name>A0A317ETM0_9SPHI</name>
<dbReference type="EMBL" id="QGNY01000008">
    <property type="protein sequence ID" value="PWS30034.1"/>
    <property type="molecule type" value="Genomic_DNA"/>
</dbReference>
<gene>
    <name evidence="7" type="ORF">DF947_18880</name>
</gene>
<keyword evidence="8" id="KW-1185">Reference proteome</keyword>